<dbReference type="AlphaFoldDB" id="A0A2P5ES70"/>
<name>A0A2P5ES70_TREOI</name>
<accession>A0A2P5ES70</accession>
<keyword evidence="2" id="KW-1185">Reference proteome</keyword>
<sequence>MHGRNEAIEKMLSLELDSIADRTFMGENILHIALTNKDPAIFTSVIKRVMKAIDQREDSSKIKRRLFNEQAEEGEYSAPINPLFIKGLIDGDATEKLLEEGNTMTPELKKVQKQLDKRCRILFPFLTLKS</sequence>
<gene>
    <name evidence="1" type="ORF">TorRG33x02_159490</name>
</gene>
<evidence type="ECO:0000313" key="2">
    <source>
        <dbReference type="Proteomes" id="UP000237000"/>
    </source>
</evidence>
<dbReference type="InParanoid" id="A0A2P5ES70"/>
<dbReference type="EMBL" id="JXTC01000107">
    <property type="protein sequence ID" value="PON88362.1"/>
    <property type="molecule type" value="Genomic_DNA"/>
</dbReference>
<comment type="caution">
    <text evidence="1">The sequence shown here is derived from an EMBL/GenBank/DDBJ whole genome shotgun (WGS) entry which is preliminary data.</text>
</comment>
<dbReference type="Proteomes" id="UP000237000">
    <property type="component" value="Unassembled WGS sequence"/>
</dbReference>
<evidence type="ECO:0000313" key="1">
    <source>
        <dbReference type="EMBL" id="PON88362.1"/>
    </source>
</evidence>
<organism evidence="1 2">
    <name type="scientific">Trema orientale</name>
    <name type="common">Charcoal tree</name>
    <name type="synonym">Celtis orientalis</name>
    <dbReference type="NCBI Taxonomy" id="63057"/>
    <lineage>
        <taxon>Eukaryota</taxon>
        <taxon>Viridiplantae</taxon>
        <taxon>Streptophyta</taxon>
        <taxon>Embryophyta</taxon>
        <taxon>Tracheophyta</taxon>
        <taxon>Spermatophyta</taxon>
        <taxon>Magnoliopsida</taxon>
        <taxon>eudicotyledons</taxon>
        <taxon>Gunneridae</taxon>
        <taxon>Pentapetalae</taxon>
        <taxon>rosids</taxon>
        <taxon>fabids</taxon>
        <taxon>Rosales</taxon>
        <taxon>Cannabaceae</taxon>
        <taxon>Trema</taxon>
    </lineage>
</organism>
<proteinExistence type="predicted"/>
<protein>
    <submittedName>
        <fullName evidence="1">Uncharacterized protein</fullName>
    </submittedName>
</protein>
<reference evidence="2" key="1">
    <citation type="submission" date="2016-06" db="EMBL/GenBank/DDBJ databases">
        <title>Parallel loss of symbiosis genes in relatives of nitrogen-fixing non-legume Parasponia.</title>
        <authorList>
            <person name="Van Velzen R."/>
            <person name="Holmer R."/>
            <person name="Bu F."/>
            <person name="Rutten L."/>
            <person name="Van Zeijl A."/>
            <person name="Liu W."/>
            <person name="Santuari L."/>
            <person name="Cao Q."/>
            <person name="Sharma T."/>
            <person name="Shen D."/>
            <person name="Roswanjaya Y."/>
            <person name="Wardhani T."/>
            <person name="Kalhor M.S."/>
            <person name="Jansen J."/>
            <person name="Van den Hoogen J."/>
            <person name="Gungor B."/>
            <person name="Hartog M."/>
            <person name="Hontelez J."/>
            <person name="Verver J."/>
            <person name="Yang W.-C."/>
            <person name="Schijlen E."/>
            <person name="Repin R."/>
            <person name="Schilthuizen M."/>
            <person name="Schranz E."/>
            <person name="Heidstra R."/>
            <person name="Miyata K."/>
            <person name="Fedorova E."/>
            <person name="Kohlen W."/>
            <person name="Bisseling T."/>
            <person name="Smit S."/>
            <person name="Geurts R."/>
        </authorList>
    </citation>
    <scope>NUCLEOTIDE SEQUENCE [LARGE SCALE GENOMIC DNA]</scope>
    <source>
        <strain evidence="2">cv. RG33-2</strain>
    </source>
</reference>